<sequence>MMPGELHDSEAIFGSSVMWHAINPASRYPPGKACGPPLSLVIYDAGPSTISKHSPPLTNRSYSKGHAAAPEPSKGSKVDKLSRCAQAHLNGKALDILCVRCTATATRDLQDW</sequence>
<evidence type="ECO:0000256" key="1">
    <source>
        <dbReference type="SAM" id="MobiDB-lite"/>
    </source>
</evidence>
<evidence type="ECO:0000313" key="2">
    <source>
        <dbReference type="EMBL" id="PTB39191.1"/>
    </source>
</evidence>
<protein>
    <submittedName>
        <fullName evidence="2">Uncharacterized protein</fullName>
    </submittedName>
</protein>
<dbReference type="EMBL" id="KZ679264">
    <property type="protein sequence ID" value="PTB39191.1"/>
    <property type="molecule type" value="Genomic_DNA"/>
</dbReference>
<organism evidence="2 3">
    <name type="scientific">Trichoderma asperellum (strain ATCC 204424 / CBS 433.97 / NBRC 101777)</name>
    <dbReference type="NCBI Taxonomy" id="1042311"/>
    <lineage>
        <taxon>Eukaryota</taxon>
        <taxon>Fungi</taxon>
        <taxon>Dikarya</taxon>
        <taxon>Ascomycota</taxon>
        <taxon>Pezizomycotina</taxon>
        <taxon>Sordariomycetes</taxon>
        <taxon>Hypocreomycetidae</taxon>
        <taxon>Hypocreales</taxon>
        <taxon>Hypocreaceae</taxon>
        <taxon>Trichoderma</taxon>
    </lineage>
</organism>
<reference evidence="2 3" key="1">
    <citation type="submission" date="2016-07" db="EMBL/GenBank/DDBJ databases">
        <title>Multiple horizontal gene transfer events from other fungi enriched the ability of initially mycotrophic Trichoderma (Ascomycota) to feed on dead plant biomass.</title>
        <authorList>
            <consortium name="DOE Joint Genome Institute"/>
            <person name="Aerts A."/>
            <person name="Atanasova L."/>
            <person name="Chenthamara K."/>
            <person name="Zhang J."/>
            <person name="Grujic M."/>
            <person name="Henrissat B."/>
            <person name="Kuo A."/>
            <person name="Salamov A."/>
            <person name="Lipzen A."/>
            <person name="Labutti K."/>
            <person name="Barry K."/>
            <person name="Miao Y."/>
            <person name="Rahimi M.J."/>
            <person name="Shen Q."/>
            <person name="Grigoriev I.V."/>
            <person name="Kubicek C.P."/>
            <person name="Druzhinina I.S."/>
        </authorList>
    </citation>
    <scope>NUCLEOTIDE SEQUENCE [LARGE SCALE GENOMIC DNA]</scope>
    <source>
        <strain evidence="2 3">CBS 433.97</strain>
    </source>
</reference>
<name>A0A2T3Z2Z5_TRIA4</name>
<feature type="region of interest" description="Disordered" evidence="1">
    <location>
        <begin position="50"/>
        <end position="79"/>
    </location>
</feature>
<proteinExistence type="predicted"/>
<dbReference type="Proteomes" id="UP000240493">
    <property type="component" value="Unassembled WGS sequence"/>
</dbReference>
<keyword evidence="3" id="KW-1185">Reference proteome</keyword>
<evidence type="ECO:0000313" key="3">
    <source>
        <dbReference type="Proteomes" id="UP000240493"/>
    </source>
</evidence>
<dbReference type="AlphaFoldDB" id="A0A2T3Z2Z5"/>
<gene>
    <name evidence="2" type="ORF">M441DRAFT_28355</name>
</gene>
<feature type="compositionally biased region" description="Polar residues" evidence="1">
    <location>
        <begin position="50"/>
        <end position="62"/>
    </location>
</feature>
<accession>A0A2T3Z2Z5</accession>